<feature type="domain" description="Reverse transcriptase" evidence="1">
    <location>
        <begin position="1"/>
        <end position="125"/>
    </location>
</feature>
<dbReference type="EMBL" id="GEBQ01011558">
    <property type="protein sequence ID" value="JAT28419.1"/>
    <property type="molecule type" value="Transcribed_RNA"/>
</dbReference>
<organism evidence="2">
    <name type="scientific">Graphocephala atropunctata</name>
    <dbReference type="NCBI Taxonomy" id="36148"/>
    <lineage>
        <taxon>Eukaryota</taxon>
        <taxon>Metazoa</taxon>
        <taxon>Ecdysozoa</taxon>
        <taxon>Arthropoda</taxon>
        <taxon>Hexapoda</taxon>
        <taxon>Insecta</taxon>
        <taxon>Pterygota</taxon>
        <taxon>Neoptera</taxon>
        <taxon>Paraneoptera</taxon>
        <taxon>Hemiptera</taxon>
        <taxon>Auchenorrhyncha</taxon>
        <taxon>Membracoidea</taxon>
        <taxon>Cicadellidae</taxon>
        <taxon>Cicadellinae</taxon>
        <taxon>Cicadellini</taxon>
        <taxon>Graphocephala</taxon>
    </lineage>
</organism>
<evidence type="ECO:0000259" key="1">
    <source>
        <dbReference type="PROSITE" id="PS50878"/>
    </source>
</evidence>
<proteinExistence type="predicted"/>
<dbReference type="Pfam" id="PF00078">
    <property type="entry name" value="RVT_1"/>
    <property type="match status" value="1"/>
</dbReference>
<reference evidence="2" key="1">
    <citation type="submission" date="2015-11" db="EMBL/GenBank/DDBJ databases">
        <title>De novo transcriptome assembly of four potential Pierce s Disease insect vectors from Arizona vineyards.</title>
        <authorList>
            <person name="Tassone E.E."/>
        </authorList>
    </citation>
    <scope>NUCLEOTIDE SEQUENCE</scope>
</reference>
<protein>
    <recommendedName>
        <fullName evidence="1">Reverse transcriptase domain-containing protein</fullName>
    </recommendedName>
</protein>
<dbReference type="InterPro" id="IPR000477">
    <property type="entry name" value="RT_dom"/>
</dbReference>
<name>A0A1B6LXH9_9HEMI</name>
<evidence type="ECO:0000313" key="2">
    <source>
        <dbReference type="EMBL" id="JAT28419.1"/>
    </source>
</evidence>
<dbReference type="AlphaFoldDB" id="A0A1B6LXH9"/>
<accession>A0A1B6LXH9</accession>
<dbReference type="PROSITE" id="PS50878">
    <property type="entry name" value="RT_POL"/>
    <property type="match status" value="1"/>
</dbReference>
<gene>
    <name evidence="2" type="ORF">g.43189</name>
</gene>
<sequence length="321" mass="36930">MVNGVETRSRSSLLPVKRGVPQGSVLGPILFILYTNDLPQYVKPFCHTIMYADDSVLLTAHKSVENLEINSFTAVNLAIEYCQNNDLVFNESKTTQVIFGSRKQEVSALPDFQAVRATRHLGITIDDSLNWQDHIDTLCKKLSSALFALRRTQAVSTPEAVLIAYHALFESNMRYGIMVWGASSQHNLERVLILQKKAVRLLSGLEWRDSCRGHFKKLKLVTVVSLYIYEAIVLVTSSQQTRHQDLHGYNTRNAQNFSLPAHHRTLYEKKPSYAGAKFYNILPQDVKDENCRTFKLRLTRWLLERPFYSVNEFLNWQHFQH</sequence>
<dbReference type="PANTHER" id="PTHR33332">
    <property type="entry name" value="REVERSE TRANSCRIPTASE DOMAIN-CONTAINING PROTEIN"/>
    <property type="match status" value="1"/>
</dbReference>